<evidence type="ECO:0000259" key="2">
    <source>
        <dbReference type="Pfam" id="PF09832"/>
    </source>
</evidence>
<evidence type="ECO:0000313" key="3">
    <source>
        <dbReference type="EMBL" id="GGA49054.1"/>
    </source>
</evidence>
<reference evidence="3 4" key="1">
    <citation type="journal article" date="2014" name="Int. J. Syst. Evol. Microbiol.">
        <title>Complete genome sequence of Corynebacterium casei LMG S-19264T (=DSM 44701T), isolated from a smear-ripened cheese.</title>
        <authorList>
            <consortium name="US DOE Joint Genome Institute (JGI-PGF)"/>
            <person name="Walter F."/>
            <person name="Albersmeier A."/>
            <person name="Kalinowski J."/>
            <person name="Ruckert C."/>
        </authorList>
    </citation>
    <scope>NUCLEOTIDE SEQUENCE [LARGE SCALE GENOMIC DNA]</scope>
    <source>
        <strain evidence="3 4">CGMCC 1.15896</strain>
    </source>
</reference>
<keyword evidence="1" id="KW-0732">Signal</keyword>
<protein>
    <recommendedName>
        <fullName evidence="2">DUF2059 domain-containing protein</fullName>
    </recommendedName>
</protein>
<accession>A0A916VWZ4</accession>
<feature type="domain" description="DUF2059" evidence="2">
    <location>
        <begin position="101"/>
        <end position="149"/>
    </location>
</feature>
<dbReference type="InterPro" id="IPR018637">
    <property type="entry name" value="DUF2059"/>
</dbReference>
<dbReference type="AlphaFoldDB" id="A0A916VWZ4"/>
<keyword evidence="4" id="KW-1185">Reference proteome</keyword>
<evidence type="ECO:0000256" key="1">
    <source>
        <dbReference type="SAM" id="SignalP"/>
    </source>
</evidence>
<feature type="signal peptide" evidence="1">
    <location>
        <begin position="1"/>
        <end position="30"/>
    </location>
</feature>
<gene>
    <name evidence="3" type="ORF">GCM10011499_18620</name>
</gene>
<name>A0A916VWZ4_9HYPH</name>
<dbReference type="EMBL" id="BMKB01000003">
    <property type="protein sequence ID" value="GGA49054.1"/>
    <property type="molecule type" value="Genomic_DNA"/>
</dbReference>
<dbReference type="Proteomes" id="UP000596977">
    <property type="component" value="Unassembled WGS sequence"/>
</dbReference>
<comment type="caution">
    <text evidence="3">The sequence shown here is derived from an EMBL/GenBank/DDBJ whole genome shotgun (WGS) entry which is preliminary data.</text>
</comment>
<feature type="chain" id="PRO_5037401669" description="DUF2059 domain-containing protein" evidence="1">
    <location>
        <begin position="31"/>
        <end position="172"/>
    </location>
</feature>
<dbReference type="RefSeq" id="WP_164735101.1">
    <property type="nucleotide sequence ID" value="NZ_BMKB01000003.1"/>
</dbReference>
<sequence>MSYMSKLYRLPAAICLAAAISVSTASVSFAQQEISPEHLATARQYVDMSDRSNVYELALIELGMAVMRTLVQQDAALVEPLPDAVQKVVEEYSARKGELYNQFARIYASRFTHEELTEIVTFYESDVGQKLLAQNPGINNDMQNVLNIWEQNARTEFLSRVRAVLREEGYDV</sequence>
<organism evidence="3 4">
    <name type="scientific">Pelagibacterium lentulum</name>
    <dbReference type="NCBI Taxonomy" id="2029865"/>
    <lineage>
        <taxon>Bacteria</taxon>
        <taxon>Pseudomonadati</taxon>
        <taxon>Pseudomonadota</taxon>
        <taxon>Alphaproteobacteria</taxon>
        <taxon>Hyphomicrobiales</taxon>
        <taxon>Devosiaceae</taxon>
        <taxon>Pelagibacterium</taxon>
    </lineage>
</organism>
<evidence type="ECO:0000313" key="4">
    <source>
        <dbReference type="Proteomes" id="UP000596977"/>
    </source>
</evidence>
<dbReference type="Pfam" id="PF09832">
    <property type="entry name" value="DUF2059"/>
    <property type="match status" value="1"/>
</dbReference>
<proteinExistence type="predicted"/>